<organism evidence="1 2">
    <name type="scientific">Leptotrichia wadei</name>
    <dbReference type="NCBI Taxonomy" id="157687"/>
    <lineage>
        <taxon>Bacteria</taxon>
        <taxon>Fusobacteriati</taxon>
        <taxon>Fusobacteriota</taxon>
        <taxon>Fusobacteriia</taxon>
        <taxon>Fusobacteriales</taxon>
        <taxon>Leptotrichiaceae</taxon>
        <taxon>Leptotrichia</taxon>
    </lineage>
</organism>
<accession>A0A510K9U9</accession>
<evidence type="ECO:0000313" key="1">
    <source>
        <dbReference type="EMBL" id="BBM48430.1"/>
    </source>
</evidence>
<dbReference type="RefSeq" id="WP_146961889.1">
    <property type="nucleotide sequence ID" value="NZ_AP019834.1"/>
</dbReference>
<name>A0A510K9U9_9FUSO</name>
<protein>
    <submittedName>
        <fullName evidence="1">Uncharacterized protein</fullName>
    </submittedName>
</protein>
<dbReference type="AlphaFoldDB" id="A0A510K9U9"/>
<reference evidence="1 2" key="1">
    <citation type="submission" date="2019-07" db="EMBL/GenBank/DDBJ databases">
        <title>Complete Genome Sequence of Leptotrichia wadei Strain JMUB3933.</title>
        <authorList>
            <person name="Watanabe S."/>
            <person name="Cui L."/>
        </authorList>
    </citation>
    <scope>NUCLEOTIDE SEQUENCE [LARGE SCALE GENOMIC DNA]</scope>
    <source>
        <strain evidence="1 2">JMUB3933</strain>
    </source>
</reference>
<dbReference type="EMBL" id="AP019834">
    <property type="protein sequence ID" value="BBM48430.1"/>
    <property type="molecule type" value="Genomic_DNA"/>
</dbReference>
<gene>
    <name evidence="1" type="ORF">JMUB3933_1946</name>
</gene>
<sequence>MKIKIFYSNKDIESYENEINEFIKKKKIINIKHSISSYAMANDYASSEGMDMSTLIMYEEMEEENDEIKDKTTKDGILRLLRESGVPEEKLNEVYNALFEKVKKERIFPKKEIEEWCKQIKKDIDKTGKFTPLFDYL</sequence>
<evidence type="ECO:0000313" key="2">
    <source>
        <dbReference type="Proteomes" id="UP000321397"/>
    </source>
</evidence>
<proteinExistence type="predicted"/>
<dbReference type="Proteomes" id="UP000321397">
    <property type="component" value="Chromosome"/>
</dbReference>